<evidence type="ECO:0000313" key="3">
    <source>
        <dbReference type="Proteomes" id="UP000603453"/>
    </source>
</evidence>
<accession>A0A8H7V8R8</accession>
<proteinExistence type="predicted"/>
<gene>
    <name evidence="2" type="ORF">INT47_007159</name>
</gene>
<dbReference type="EMBL" id="JAEPRD010000037">
    <property type="protein sequence ID" value="KAG2205374.1"/>
    <property type="molecule type" value="Genomic_DNA"/>
</dbReference>
<dbReference type="InterPro" id="IPR000210">
    <property type="entry name" value="BTB/POZ_dom"/>
</dbReference>
<dbReference type="AlphaFoldDB" id="A0A8H7V8R8"/>
<reference evidence="2" key="1">
    <citation type="submission" date="2020-12" db="EMBL/GenBank/DDBJ databases">
        <title>Metabolic potential, ecology and presence of endohyphal bacteria is reflected in genomic diversity of Mucoromycotina.</title>
        <authorList>
            <person name="Muszewska A."/>
            <person name="Okrasinska A."/>
            <person name="Steczkiewicz K."/>
            <person name="Drgas O."/>
            <person name="Orlowska M."/>
            <person name="Perlinska-Lenart U."/>
            <person name="Aleksandrzak-Piekarczyk T."/>
            <person name="Szatraj K."/>
            <person name="Zielenkiewicz U."/>
            <person name="Pilsyk S."/>
            <person name="Malc E."/>
            <person name="Mieczkowski P."/>
            <person name="Kruszewska J.S."/>
            <person name="Biernat P."/>
            <person name="Pawlowska J."/>
        </authorList>
    </citation>
    <scope>NUCLEOTIDE SEQUENCE</scope>
    <source>
        <strain evidence="2">WA0000017839</strain>
    </source>
</reference>
<comment type="caution">
    <text evidence="2">The sequence shown here is derived from an EMBL/GenBank/DDBJ whole genome shotgun (WGS) entry which is preliminary data.</text>
</comment>
<dbReference type="OrthoDB" id="2414723at2759"/>
<dbReference type="InterPro" id="IPR011333">
    <property type="entry name" value="SKP1/BTB/POZ_sf"/>
</dbReference>
<evidence type="ECO:0000313" key="2">
    <source>
        <dbReference type="EMBL" id="KAG2205374.1"/>
    </source>
</evidence>
<dbReference type="SUPFAM" id="SSF54695">
    <property type="entry name" value="POZ domain"/>
    <property type="match status" value="2"/>
</dbReference>
<keyword evidence="3" id="KW-1185">Reference proteome</keyword>
<dbReference type="Gene3D" id="3.30.710.10">
    <property type="entry name" value="Potassium Channel Kv1.1, Chain A"/>
    <property type="match status" value="2"/>
</dbReference>
<dbReference type="PANTHER" id="PTHR31758:SF2">
    <property type="entry name" value="BTB_POZ DOMAIN-CONTAINING PROTEIN YLR108C"/>
    <property type="match status" value="1"/>
</dbReference>
<name>A0A8H7V8R8_9FUNG</name>
<organism evidence="2 3">
    <name type="scientific">Mucor saturninus</name>
    <dbReference type="NCBI Taxonomy" id="64648"/>
    <lineage>
        <taxon>Eukaryota</taxon>
        <taxon>Fungi</taxon>
        <taxon>Fungi incertae sedis</taxon>
        <taxon>Mucoromycota</taxon>
        <taxon>Mucoromycotina</taxon>
        <taxon>Mucoromycetes</taxon>
        <taxon>Mucorales</taxon>
        <taxon>Mucorineae</taxon>
        <taxon>Mucoraceae</taxon>
        <taxon>Mucor</taxon>
    </lineage>
</organism>
<evidence type="ECO:0000259" key="1">
    <source>
        <dbReference type="SMART" id="SM00225"/>
    </source>
</evidence>
<dbReference type="InterPro" id="IPR003131">
    <property type="entry name" value="T1-type_BTB"/>
</dbReference>
<dbReference type="PANTHER" id="PTHR31758">
    <property type="entry name" value="BTB/POZ DOMAIN-CONTAINING PROTEIN YLR108C"/>
    <property type="match status" value="1"/>
</dbReference>
<dbReference type="Pfam" id="PF02214">
    <property type="entry name" value="BTB_2"/>
    <property type="match status" value="2"/>
</dbReference>
<dbReference type="GO" id="GO:0051260">
    <property type="term" value="P:protein homooligomerization"/>
    <property type="evidence" value="ECO:0007669"/>
    <property type="project" value="InterPro"/>
</dbReference>
<feature type="domain" description="BTB" evidence="1">
    <location>
        <begin position="24"/>
        <end position="119"/>
    </location>
</feature>
<sequence>MSSTTSQAPTEPTVNSFTAVSLNTIFTIIVCDQVHNISWKSLLSDGPNNFFTRHFLKAKSRIIHIDRSPETFALITRHMRGYSIIPEDECQNQDLLNDAHYFGLKKLTRLLKQFVYLNVGGTTFRLRWELFNKDGPHNYFTGALRHLHSPHPTLGESAPIYIQRDPETFKDIIRHLQGYSIHIRDEQHRQQLLSDSQFYLLRKLRDKLNTSITRERHSEILLHIEDIKPSQIEVIGKEVYYKQDIPKLLLLTIQMNDFNICCHRVMNDCTFLLEQDIKLVRDPQWAISNKIEFDKDCAIVIGEKYFDIQQYLSHLSQQNQWERCSIHDQNCVIQWFGIEKAIATVYSAELKMLFIAFQKMQIIGSRIQANMKRDFLSTSY</sequence>
<protein>
    <recommendedName>
        <fullName evidence="1">BTB domain-containing protein</fullName>
    </recommendedName>
</protein>
<dbReference type="Proteomes" id="UP000603453">
    <property type="component" value="Unassembled WGS sequence"/>
</dbReference>
<dbReference type="SMART" id="SM00225">
    <property type="entry name" value="BTB"/>
    <property type="match status" value="1"/>
</dbReference>